<protein>
    <submittedName>
        <fullName evidence="2">Uncharacterized protein</fullName>
    </submittedName>
</protein>
<gene>
    <name evidence="2" type="ORF">SteCoe_34947</name>
</gene>
<feature type="coiled-coil region" evidence="1">
    <location>
        <begin position="578"/>
        <end position="626"/>
    </location>
</feature>
<dbReference type="AlphaFoldDB" id="A0A1R2ATI6"/>
<dbReference type="Proteomes" id="UP000187209">
    <property type="component" value="Unassembled WGS sequence"/>
</dbReference>
<evidence type="ECO:0000256" key="1">
    <source>
        <dbReference type="SAM" id="Coils"/>
    </source>
</evidence>
<organism evidence="2 3">
    <name type="scientific">Stentor coeruleus</name>
    <dbReference type="NCBI Taxonomy" id="5963"/>
    <lineage>
        <taxon>Eukaryota</taxon>
        <taxon>Sar</taxon>
        <taxon>Alveolata</taxon>
        <taxon>Ciliophora</taxon>
        <taxon>Postciliodesmatophora</taxon>
        <taxon>Heterotrichea</taxon>
        <taxon>Heterotrichida</taxon>
        <taxon>Stentoridae</taxon>
        <taxon>Stentor</taxon>
    </lineage>
</organism>
<feature type="coiled-coil region" evidence="1">
    <location>
        <begin position="467"/>
        <end position="513"/>
    </location>
</feature>
<accession>A0A1R2ATI6</accession>
<keyword evidence="1" id="KW-0175">Coiled coil</keyword>
<feature type="coiled-coil region" evidence="1">
    <location>
        <begin position="141"/>
        <end position="189"/>
    </location>
</feature>
<sequence length="998" mass="116227">MSSFTKLNVDEPNAFFDDIASLHKASMSTLTQNNIKKEEALQISLNEVLNKAESLKLEKNGLRANFQKLFHQINEKIKKNKEAVQKIDEKLQKIENKHQKIHGVIKSEKELKIEAFKTALQPLKNSAELIDNSKIQVSTRLDQLQKEILELNNCRENKLHEMQQKSKEIDLVNSNFIQLKKNINELKKQAEWDYKEVFVENKIAKKIVNLKALKKIMTSEMQALDLEISNENELIDKIEENKNYNTIDYLPDLKENEKIMLQLEEFLNLQSAKHNCPLLKDTIKHLSSDMQFCLQDHVLKEQVKLMENKEIEIVEHAKTVDSNFENAFLILDSEIKALESIFFDKIKNHEKNNELESTLKSKRDLQRKLGEEHLKDKRKADIWIMTLKNWLSGNRKFLLAEGLIKIPDDQDIITEFIKEFHSTNVDLNEIKAIESIINRYYETSRIRNDFFIKLQQQLTNNSEQVSIKNDELNKHKAIKKTKELEKEKLKGEIEKLVKSEKELLKDLENSKLEIDSGRKKMVSDYLNLAQASGKKEKKLESKALFEEIKDSLSKIRYQNVEKFRKMYEEKARIKIHIKALGKDINDRLNSEAENLEKEIIKRKNEVLKLEEDCIVLENTKEDLLNRMGNLAGKKKDEMIISVQRLAKFHGAENSIDIEKIYQVRSDKESEIIEFELELIKSQKILSEKELEKSLEILKLNAKIEAIKSEIKRLKYHKKKKAERLSMGEIAISDFIDISDFQKKNKDDQTISRVKSSKKEDSIRNSNISKLSYQSSEKNMQPIDFNSDISLEIPYPSEIRYTILNDCSNIERRIFESISSLLEGIVLYKKFQSKSVENFDPLEHQVTSPESCGFSMRKMKLNKQLTKIEVRHIGKTGVESNLMLDSIVSISPFSLTSALIKAQQASLMYDNSLEAMAQYSREYREMKYSGKINYSSIAFIAKAKDTHFYPFYLVLKTAKLEMIAESQNAFENFLNGITVLIKYKKNLEALKFKIHASPN</sequence>
<reference evidence="2 3" key="1">
    <citation type="submission" date="2016-11" db="EMBL/GenBank/DDBJ databases">
        <title>The macronuclear genome of Stentor coeruleus: a giant cell with tiny introns.</title>
        <authorList>
            <person name="Slabodnick M."/>
            <person name="Ruby J.G."/>
            <person name="Reiff S.B."/>
            <person name="Swart E.C."/>
            <person name="Gosai S."/>
            <person name="Prabakaran S."/>
            <person name="Witkowska E."/>
            <person name="Larue G.E."/>
            <person name="Fisher S."/>
            <person name="Freeman R.M."/>
            <person name="Gunawardena J."/>
            <person name="Chu W."/>
            <person name="Stover N.A."/>
            <person name="Gregory B.D."/>
            <person name="Nowacki M."/>
            <person name="Derisi J."/>
            <person name="Roy S.W."/>
            <person name="Marshall W.F."/>
            <person name="Sood P."/>
        </authorList>
    </citation>
    <scope>NUCLEOTIDE SEQUENCE [LARGE SCALE GENOMIC DNA]</scope>
    <source>
        <strain evidence="2">WM001</strain>
    </source>
</reference>
<evidence type="ECO:0000313" key="2">
    <source>
        <dbReference type="EMBL" id="OMJ67792.1"/>
    </source>
</evidence>
<feature type="coiled-coil region" evidence="1">
    <location>
        <begin position="38"/>
        <end position="100"/>
    </location>
</feature>
<dbReference type="EMBL" id="MPUH01001435">
    <property type="protein sequence ID" value="OMJ67792.1"/>
    <property type="molecule type" value="Genomic_DNA"/>
</dbReference>
<comment type="caution">
    <text evidence="2">The sequence shown here is derived from an EMBL/GenBank/DDBJ whole genome shotgun (WGS) entry which is preliminary data.</text>
</comment>
<proteinExistence type="predicted"/>
<keyword evidence="3" id="KW-1185">Reference proteome</keyword>
<name>A0A1R2ATI6_9CILI</name>
<evidence type="ECO:0000313" key="3">
    <source>
        <dbReference type="Proteomes" id="UP000187209"/>
    </source>
</evidence>